<feature type="repeat" description="WD" evidence="1">
    <location>
        <begin position="184"/>
        <end position="225"/>
    </location>
</feature>
<dbReference type="PROSITE" id="PS50294">
    <property type="entry name" value="WD_REPEATS_REGION"/>
    <property type="match status" value="1"/>
</dbReference>
<evidence type="ECO:0008006" key="5">
    <source>
        <dbReference type="Google" id="ProtNLM"/>
    </source>
</evidence>
<dbReference type="InterPro" id="IPR011047">
    <property type="entry name" value="Quinoprotein_ADH-like_sf"/>
</dbReference>
<feature type="repeat" description="WD" evidence="1">
    <location>
        <begin position="164"/>
        <end position="180"/>
    </location>
</feature>
<dbReference type="SMART" id="SM00320">
    <property type="entry name" value="WD40"/>
    <property type="match status" value="4"/>
</dbReference>
<organism evidence="3 4">
    <name type="scientific">Nonomuraea rosea</name>
    <dbReference type="NCBI Taxonomy" id="638574"/>
    <lineage>
        <taxon>Bacteria</taxon>
        <taxon>Bacillati</taxon>
        <taxon>Actinomycetota</taxon>
        <taxon>Actinomycetes</taxon>
        <taxon>Streptosporangiales</taxon>
        <taxon>Streptosporangiaceae</taxon>
        <taxon>Nonomuraea</taxon>
    </lineage>
</organism>
<keyword evidence="2" id="KW-1133">Transmembrane helix</keyword>
<dbReference type="InterPro" id="IPR001680">
    <property type="entry name" value="WD40_rpt"/>
</dbReference>
<keyword evidence="4" id="KW-1185">Reference proteome</keyword>
<comment type="caution">
    <text evidence="3">The sequence shown here is derived from an EMBL/GenBank/DDBJ whole genome shotgun (WGS) entry which is preliminary data.</text>
</comment>
<dbReference type="EMBL" id="BAABDQ010000057">
    <property type="protein sequence ID" value="GAA3617914.1"/>
    <property type="molecule type" value="Genomic_DNA"/>
</dbReference>
<dbReference type="InterPro" id="IPR015943">
    <property type="entry name" value="WD40/YVTN_repeat-like_dom_sf"/>
</dbReference>
<evidence type="ECO:0000313" key="4">
    <source>
        <dbReference type="Proteomes" id="UP001500630"/>
    </source>
</evidence>
<evidence type="ECO:0000313" key="3">
    <source>
        <dbReference type="EMBL" id="GAA3617914.1"/>
    </source>
</evidence>
<sequence>MGKRGRAGVGAVLILAGLALAGTAAFSGWEIADQVSSVIAAMAALAGLWLVIIGPPGPGSQSDPAASAPEVFSLRSALTREVMPSSVLTPEVLSSTPGIRGGGTRRGKRDLVAVLAALAVIGVSALFLMPGPATLDALTKRETPYSLVFSPDGRMLATGGQDGDGSVRVWDVATGKAVATFDRGEGGIDRVLSVAFSPDGRRLAAASGEHTARVWDVATGKVITTFTDHSVHEVAFSPDGRTLAIGVNGSVLTWEVATNKIITALASPQRPAAVTFGPGLRRVVTVSAGGSVLVWEVATGKVITALNEDFDVAYPVALSPDGRTLAVGEQGGPVWLRRLG</sequence>
<keyword evidence="2" id="KW-0812">Transmembrane</keyword>
<dbReference type="SUPFAM" id="SSF50998">
    <property type="entry name" value="Quinoprotein alcohol dehydrogenase-like"/>
    <property type="match status" value="1"/>
</dbReference>
<dbReference type="Proteomes" id="UP001500630">
    <property type="component" value="Unassembled WGS sequence"/>
</dbReference>
<dbReference type="PANTHER" id="PTHR19879:SF9">
    <property type="entry name" value="TRANSCRIPTION INITIATION FACTOR TFIID SUBUNIT 5"/>
    <property type="match status" value="1"/>
</dbReference>
<evidence type="ECO:0000256" key="2">
    <source>
        <dbReference type="SAM" id="Phobius"/>
    </source>
</evidence>
<name>A0ABP6ZS63_9ACTN</name>
<reference evidence="4" key="1">
    <citation type="journal article" date="2019" name="Int. J. Syst. Evol. Microbiol.">
        <title>The Global Catalogue of Microorganisms (GCM) 10K type strain sequencing project: providing services to taxonomists for standard genome sequencing and annotation.</title>
        <authorList>
            <consortium name="The Broad Institute Genomics Platform"/>
            <consortium name="The Broad Institute Genome Sequencing Center for Infectious Disease"/>
            <person name="Wu L."/>
            <person name="Ma J."/>
        </authorList>
    </citation>
    <scope>NUCLEOTIDE SEQUENCE [LARGE SCALE GENOMIC DNA]</scope>
    <source>
        <strain evidence="4">JCM 17326</strain>
    </source>
</reference>
<dbReference type="Gene3D" id="2.130.10.10">
    <property type="entry name" value="YVTN repeat-like/Quinoprotein amine dehydrogenase"/>
    <property type="match status" value="2"/>
</dbReference>
<evidence type="ECO:0000256" key="1">
    <source>
        <dbReference type="PROSITE-ProRule" id="PRU00221"/>
    </source>
</evidence>
<keyword evidence="1" id="KW-0853">WD repeat</keyword>
<dbReference type="PANTHER" id="PTHR19879">
    <property type="entry name" value="TRANSCRIPTION INITIATION FACTOR TFIID"/>
    <property type="match status" value="1"/>
</dbReference>
<proteinExistence type="predicted"/>
<feature type="transmembrane region" description="Helical" evidence="2">
    <location>
        <begin position="111"/>
        <end position="129"/>
    </location>
</feature>
<keyword evidence="2" id="KW-0472">Membrane</keyword>
<dbReference type="Pfam" id="PF00400">
    <property type="entry name" value="WD40"/>
    <property type="match status" value="3"/>
</dbReference>
<feature type="transmembrane region" description="Helical" evidence="2">
    <location>
        <begin position="35"/>
        <end position="53"/>
    </location>
</feature>
<accession>A0ABP6ZS63</accession>
<gene>
    <name evidence="3" type="ORF">GCM10022419_124250</name>
</gene>
<dbReference type="PROSITE" id="PS50082">
    <property type="entry name" value="WD_REPEATS_2"/>
    <property type="match status" value="2"/>
</dbReference>
<protein>
    <recommendedName>
        <fullName evidence="5">WD40 repeat domain-containing protein</fullName>
    </recommendedName>
</protein>